<name>A0A388KMV5_CHABU</name>
<gene>
    <name evidence="1" type="ORF">CBR_g8809</name>
</gene>
<evidence type="ECO:0000313" key="1">
    <source>
        <dbReference type="EMBL" id="GBG71389.1"/>
    </source>
</evidence>
<keyword evidence="2" id="KW-1185">Reference proteome</keyword>
<organism evidence="1 2">
    <name type="scientific">Chara braunii</name>
    <name type="common">Braun's stonewort</name>
    <dbReference type="NCBI Taxonomy" id="69332"/>
    <lineage>
        <taxon>Eukaryota</taxon>
        <taxon>Viridiplantae</taxon>
        <taxon>Streptophyta</taxon>
        <taxon>Charophyceae</taxon>
        <taxon>Charales</taxon>
        <taxon>Characeae</taxon>
        <taxon>Chara</taxon>
    </lineage>
</organism>
<sequence length="391" mass="43223">MAASSTAISMEQMAMEAASMQDALAAAGFGEEGAALEIVQMYKRQMEEIYTTLIQHRHNLPADLLDEGEELVGGWEEDLYADLPSQRLGVIENEQVMAELGVCVEMIKKVKGIFDELREGLYGGARCDDVEKCCCAGPEEGQVLRTAMQDRSWEVEVVIRRGGLEEGWGPCGELLERDNDASTIGRYDNTDFSTESNGIAGGYSFNTKLNKNNNDNDNKRIVNDCSDDCFEAGDTAFFDAFFDAVADDNNSNTTINKSGEINRIHDGGEDNNVGDDFLERVDTAFVEVVAGNGNDICDNNDNKLNNNGGNYVIHMTRAINNNNVVGDSIYDKRHDNAQAHSRSFHLLFLLRWFFVKPDQGLGCVGWVMGRFGIQKDCVAKRDTGWRRVGVG</sequence>
<dbReference type="Proteomes" id="UP000265515">
    <property type="component" value="Unassembled WGS sequence"/>
</dbReference>
<reference evidence="1 2" key="1">
    <citation type="journal article" date="2018" name="Cell">
        <title>The Chara Genome: Secondary Complexity and Implications for Plant Terrestrialization.</title>
        <authorList>
            <person name="Nishiyama T."/>
            <person name="Sakayama H."/>
            <person name="Vries J.D."/>
            <person name="Buschmann H."/>
            <person name="Saint-Marcoux D."/>
            <person name="Ullrich K.K."/>
            <person name="Haas F.B."/>
            <person name="Vanderstraeten L."/>
            <person name="Becker D."/>
            <person name="Lang D."/>
            <person name="Vosolsobe S."/>
            <person name="Rombauts S."/>
            <person name="Wilhelmsson P.K.I."/>
            <person name="Janitza P."/>
            <person name="Kern R."/>
            <person name="Heyl A."/>
            <person name="Rumpler F."/>
            <person name="Villalobos L.I.A.C."/>
            <person name="Clay J.M."/>
            <person name="Skokan R."/>
            <person name="Toyoda A."/>
            <person name="Suzuki Y."/>
            <person name="Kagoshima H."/>
            <person name="Schijlen E."/>
            <person name="Tajeshwar N."/>
            <person name="Catarino B."/>
            <person name="Hetherington A.J."/>
            <person name="Saltykova A."/>
            <person name="Bonnot C."/>
            <person name="Breuninger H."/>
            <person name="Symeonidi A."/>
            <person name="Radhakrishnan G.V."/>
            <person name="Van Nieuwerburgh F."/>
            <person name="Deforce D."/>
            <person name="Chang C."/>
            <person name="Karol K.G."/>
            <person name="Hedrich R."/>
            <person name="Ulvskov P."/>
            <person name="Glockner G."/>
            <person name="Delwiche C.F."/>
            <person name="Petrasek J."/>
            <person name="Van de Peer Y."/>
            <person name="Friml J."/>
            <person name="Beilby M."/>
            <person name="Dolan L."/>
            <person name="Kohara Y."/>
            <person name="Sugano S."/>
            <person name="Fujiyama A."/>
            <person name="Delaux P.-M."/>
            <person name="Quint M."/>
            <person name="TheiBen G."/>
            <person name="Hagemann M."/>
            <person name="Harholt J."/>
            <person name="Dunand C."/>
            <person name="Zachgo S."/>
            <person name="Langdale J."/>
            <person name="Maumus F."/>
            <person name="Straeten D.V.D."/>
            <person name="Gould S.B."/>
            <person name="Rensing S.A."/>
        </authorList>
    </citation>
    <scope>NUCLEOTIDE SEQUENCE [LARGE SCALE GENOMIC DNA]</scope>
    <source>
        <strain evidence="1 2">S276</strain>
    </source>
</reference>
<protein>
    <submittedName>
        <fullName evidence="1">Uncharacterized protein</fullName>
    </submittedName>
</protein>
<accession>A0A388KMV5</accession>
<dbReference type="EMBL" id="BFEA01000145">
    <property type="protein sequence ID" value="GBG71389.1"/>
    <property type="molecule type" value="Genomic_DNA"/>
</dbReference>
<dbReference type="AlphaFoldDB" id="A0A388KMV5"/>
<dbReference type="Gramene" id="GBG71389">
    <property type="protein sequence ID" value="GBG71389"/>
    <property type="gene ID" value="CBR_g8809"/>
</dbReference>
<proteinExistence type="predicted"/>
<evidence type="ECO:0000313" key="2">
    <source>
        <dbReference type="Proteomes" id="UP000265515"/>
    </source>
</evidence>
<comment type="caution">
    <text evidence="1">The sequence shown here is derived from an EMBL/GenBank/DDBJ whole genome shotgun (WGS) entry which is preliminary data.</text>
</comment>